<evidence type="ECO:0000313" key="2">
    <source>
        <dbReference type="Proteomes" id="UP001054837"/>
    </source>
</evidence>
<keyword evidence="2" id="KW-1185">Reference proteome</keyword>
<dbReference type="Proteomes" id="UP001054837">
    <property type="component" value="Unassembled WGS sequence"/>
</dbReference>
<organism evidence="1 2">
    <name type="scientific">Caerostris darwini</name>
    <dbReference type="NCBI Taxonomy" id="1538125"/>
    <lineage>
        <taxon>Eukaryota</taxon>
        <taxon>Metazoa</taxon>
        <taxon>Ecdysozoa</taxon>
        <taxon>Arthropoda</taxon>
        <taxon>Chelicerata</taxon>
        <taxon>Arachnida</taxon>
        <taxon>Araneae</taxon>
        <taxon>Araneomorphae</taxon>
        <taxon>Entelegynae</taxon>
        <taxon>Araneoidea</taxon>
        <taxon>Araneidae</taxon>
        <taxon>Caerostris</taxon>
    </lineage>
</organism>
<protein>
    <submittedName>
        <fullName evidence="1">Uncharacterized protein</fullName>
    </submittedName>
</protein>
<accession>A0AAV4P0R4</accession>
<dbReference type="EMBL" id="BPLQ01002109">
    <property type="protein sequence ID" value="GIX88842.1"/>
    <property type="molecule type" value="Genomic_DNA"/>
</dbReference>
<dbReference type="AlphaFoldDB" id="A0AAV4P0R4"/>
<comment type="caution">
    <text evidence="1">The sequence shown here is derived from an EMBL/GenBank/DDBJ whole genome shotgun (WGS) entry which is preliminary data.</text>
</comment>
<gene>
    <name evidence="1" type="ORF">CDAR_383191</name>
</gene>
<sequence>MGSPLSSQCSTSSGYFSGYPGRPQEELDTLGLLFGLIYGVAVVTGFKSGSDNHGIDGETAGYHRSTAVTPPNFFSYFSFSATPLLRSPPSLLIYLARGICSSFYWRGDGCCIL</sequence>
<reference evidence="1 2" key="1">
    <citation type="submission" date="2021-06" db="EMBL/GenBank/DDBJ databases">
        <title>Caerostris darwini draft genome.</title>
        <authorList>
            <person name="Kono N."/>
            <person name="Arakawa K."/>
        </authorList>
    </citation>
    <scope>NUCLEOTIDE SEQUENCE [LARGE SCALE GENOMIC DNA]</scope>
</reference>
<name>A0AAV4P0R4_9ARAC</name>
<evidence type="ECO:0000313" key="1">
    <source>
        <dbReference type="EMBL" id="GIX88842.1"/>
    </source>
</evidence>
<proteinExistence type="predicted"/>